<dbReference type="SMART" id="SM00342">
    <property type="entry name" value="HTH_ARAC"/>
    <property type="match status" value="1"/>
</dbReference>
<name>A0ABN0U999_9ACTN</name>
<dbReference type="Pfam" id="PF12852">
    <property type="entry name" value="Cupin_6"/>
    <property type="match status" value="1"/>
</dbReference>
<sequence length="318" mass="33185">MSERSDGVRDRSADVLPDALAMAGARPARLSTFTGGGDWALRFGRSGQVKVVAVEEGACWVRPGPAEPVLLRAGEAYLLSGVDYVTASDPAVRPGDGAAAARGPARYEAGTGPVTVRMVGSALRFADAGGARLLLDGQPPARKLRGGVAATLSLLAAEATADGRAGEALRRHLSHALYLQVFRSSALADALREPGVGAALLALHERPAEPWTVARLAAVARLSRTVFATRFTALVGMPPMRYLLRRRIAGADAELAAGRTVASVAGRWGYASESAFSAAYKRVTGHPPGARMAHPFRYDSPTSAPPVLPGRRGRPLPG</sequence>
<dbReference type="PROSITE" id="PS01124">
    <property type="entry name" value="HTH_ARAC_FAMILY_2"/>
    <property type="match status" value="1"/>
</dbReference>
<reference evidence="6 7" key="1">
    <citation type="journal article" date="2019" name="Int. J. Syst. Evol. Microbiol.">
        <title>The Global Catalogue of Microorganisms (GCM) 10K type strain sequencing project: providing services to taxonomists for standard genome sequencing and annotation.</title>
        <authorList>
            <consortium name="The Broad Institute Genomics Platform"/>
            <consortium name="The Broad Institute Genome Sequencing Center for Infectious Disease"/>
            <person name="Wu L."/>
            <person name="Ma J."/>
        </authorList>
    </citation>
    <scope>NUCLEOTIDE SEQUENCE [LARGE SCALE GENOMIC DNA]</scope>
    <source>
        <strain evidence="6 7">JCM 10425</strain>
    </source>
</reference>
<accession>A0ABN0U999</accession>
<dbReference type="InterPro" id="IPR050204">
    <property type="entry name" value="AraC_XylS_family_regulators"/>
</dbReference>
<dbReference type="PANTHER" id="PTHR46796:SF7">
    <property type="entry name" value="ARAC FAMILY TRANSCRIPTIONAL REGULATOR"/>
    <property type="match status" value="1"/>
</dbReference>
<dbReference type="PANTHER" id="PTHR46796">
    <property type="entry name" value="HTH-TYPE TRANSCRIPTIONAL ACTIVATOR RHAS-RELATED"/>
    <property type="match status" value="1"/>
</dbReference>
<evidence type="ECO:0000259" key="5">
    <source>
        <dbReference type="PROSITE" id="PS01124"/>
    </source>
</evidence>
<dbReference type="InterPro" id="IPR018060">
    <property type="entry name" value="HTH_AraC"/>
</dbReference>
<feature type="region of interest" description="Disordered" evidence="4">
    <location>
        <begin position="291"/>
        <end position="318"/>
    </location>
</feature>
<dbReference type="SUPFAM" id="SSF46689">
    <property type="entry name" value="Homeodomain-like"/>
    <property type="match status" value="2"/>
</dbReference>
<evidence type="ECO:0000256" key="2">
    <source>
        <dbReference type="ARBA" id="ARBA00023125"/>
    </source>
</evidence>
<protein>
    <submittedName>
        <fullName evidence="6">AraC family transcriptional regulator</fullName>
    </submittedName>
</protein>
<gene>
    <name evidence="6" type="ORF">GCM10009539_30500</name>
</gene>
<comment type="caution">
    <text evidence="6">The sequence shown here is derived from an EMBL/GenBank/DDBJ whole genome shotgun (WGS) entry which is preliminary data.</text>
</comment>
<keyword evidence="1" id="KW-0805">Transcription regulation</keyword>
<dbReference type="RefSeq" id="WP_344649481.1">
    <property type="nucleotide sequence ID" value="NZ_BAAAGX010000011.1"/>
</dbReference>
<proteinExistence type="predicted"/>
<dbReference type="Pfam" id="PF12833">
    <property type="entry name" value="HTH_18"/>
    <property type="match status" value="1"/>
</dbReference>
<evidence type="ECO:0000256" key="4">
    <source>
        <dbReference type="SAM" id="MobiDB-lite"/>
    </source>
</evidence>
<dbReference type="EMBL" id="BAAAGX010000011">
    <property type="protein sequence ID" value="GAA0242972.1"/>
    <property type="molecule type" value="Genomic_DNA"/>
</dbReference>
<evidence type="ECO:0000256" key="1">
    <source>
        <dbReference type="ARBA" id="ARBA00023015"/>
    </source>
</evidence>
<dbReference type="Gene3D" id="1.10.10.60">
    <property type="entry name" value="Homeodomain-like"/>
    <property type="match status" value="1"/>
</dbReference>
<feature type="domain" description="HTH araC/xylS-type" evidence="5">
    <location>
        <begin position="197"/>
        <end position="294"/>
    </location>
</feature>
<dbReference type="InterPro" id="IPR009057">
    <property type="entry name" value="Homeodomain-like_sf"/>
</dbReference>
<keyword evidence="2" id="KW-0238">DNA-binding</keyword>
<evidence type="ECO:0000313" key="6">
    <source>
        <dbReference type="EMBL" id="GAA0242972.1"/>
    </source>
</evidence>
<keyword evidence="7" id="KW-1185">Reference proteome</keyword>
<dbReference type="Proteomes" id="UP001500967">
    <property type="component" value="Unassembled WGS sequence"/>
</dbReference>
<evidence type="ECO:0000313" key="7">
    <source>
        <dbReference type="Proteomes" id="UP001500967"/>
    </source>
</evidence>
<organism evidence="6 7">
    <name type="scientific">Cryptosporangium japonicum</name>
    <dbReference type="NCBI Taxonomy" id="80872"/>
    <lineage>
        <taxon>Bacteria</taxon>
        <taxon>Bacillati</taxon>
        <taxon>Actinomycetota</taxon>
        <taxon>Actinomycetes</taxon>
        <taxon>Cryptosporangiales</taxon>
        <taxon>Cryptosporangiaceae</taxon>
        <taxon>Cryptosporangium</taxon>
    </lineage>
</organism>
<keyword evidence="3" id="KW-0804">Transcription</keyword>
<dbReference type="InterPro" id="IPR032783">
    <property type="entry name" value="AraC_lig"/>
</dbReference>
<evidence type="ECO:0000256" key="3">
    <source>
        <dbReference type="ARBA" id="ARBA00023163"/>
    </source>
</evidence>